<evidence type="ECO:0000313" key="2">
    <source>
        <dbReference type="EMBL" id="ALR21931.1"/>
    </source>
</evidence>
<keyword evidence="1" id="KW-0378">Hydrolase</keyword>
<dbReference type="Gene3D" id="2.40.260.10">
    <property type="entry name" value="Sortase"/>
    <property type="match status" value="1"/>
</dbReference>
<evidence type="ECO:0008006" key="4">
    <source>
        <dbReference type="Google" id="ProtNLM"/>
    </source>
</evidence>
<dbReference type="SUPFAM" id="SSF63817">
    <property type="entry name" value="Sortase"/>
    <property type="match status" value="1"/>
</dbReference>
<organism evidence="2 3">
    <name type="scientific">Sphingobium baderi</name>
    <dbReference type="NCBI Taxonomy" id="1332080"/>
    <lineage>
        <taxon>Bacteria</taxon>
        <taxon>Pseudomonadati</taxon>
        <taxon>Pseudomonadota</taxon>
        <taxon>Alphaproteobacteria</taxon>
        <taxon>Sphingomonadales</taxon>
        <taxon>Sphingomonadaceae</taxon>
        <taxon>Sphingobium</taxon>
    </lineage>
</organism>
<dbReference type="Pfam" id="PF04203">
    <property type="entry name" value="Sortase"/>
    <property type="match status" value="1"/>
</dbReference>
<evidence type="ECO:0000313" key="3">
    <source>
        <dbReference type="Proteomes" id="UP000056968"/>
    </source>
</evidence>
<dbReference type="CDD" id="cd05828">
    <property type="entry name" value="Sortase_D_1"/>
    <property type="match status" value="1"/>
</dbReference>
<gene>
    <name evidence="2" type="ORF">ATN00_18170</name>
</gene>
<sequence>MSGAAISTARKGGRAFGRVLQRTVLIALCVIGLTLMARGAMVPLKAWAAQILLDRAFDESVSQGRPVKPWPWADTAPMARISVPRLGVREVILSGGSGQAMAFGPTLLPPAQGHDRITIMAAHRDTHFAFLARAKVGDIVHVQPISGTAHRYRITGFEVVRWDRFAYPRDPARPMLALTTCYPFGAGGHGPMRMVAWAEEDR</sequence>
<dbReference type="InterPro" id="IPR022445">
    <property type="entry name" value="Sortase_proteobact_type"/>
</dbReference>
<accession>A0A0S3F2N6</accession>
<dbReference type="InterPro" id="IPR041999">
    <property type="entry name" value="Sortase_D_1"/>
</dbReference>
<dbReference type="RefSeq" id="WP_062067361.1">
    <property type="nucleotide sequence ID" value="NZ_CP013264.1"/>
</dbReference>
<dbReference type="InterPro" id="IPR023365">
    <property type="entry name" value="Sortase_dom-sf"/>
</dbReference>
<dbReference type="AlphaFoldDB" id="A0A0S3F2N6"/>
<name>A0A0S3F2N6_9SPHN</name>
<dbReference type="KEGG" id="sbd:ATN00_18170"/>
<dbReference type="Proteomes" id="UP000056968">
    <property type="component" value="Chromosome"/>
</dbReference>
<evidence type="ECO:0000256" key="1">
    <source>
        <dbReference type="ARBA" id="ARBA00022801"/>
    </source>
</evidence>
<dbReference type="InterPro" id="IPR005754">
    <property type="entry name" value="Sortase"/>
</dbReference>
<dbReference type="STRING" id="1332080.ATN00_18170"/>
<protein>
    <recommendedName>
        <fullName evidence="4">Sortase</fullName>
    </recommendedName>
</protein>
<keyword evidence="3" id="KW-1185">Reference proteome</keyword>
<dbReference type="NCBIfam" id="TIGR03784">
    <property type="entry name" value="marine_sortase"/>
    <property type="match status" value="1"/>
</dbReference>
<dbReference type="OrthoDB" id="9790661at2"/>
<dbReference type="EMBL" id="CP013264">
    <property type="protein sequence ID" value="ALR21931.1"/>
    <property type="molecule type" value="Genomic_DNA"/>
</dbReference>
<reference evidence="2 3" key="1">
    <citation type="submission" date="2015-11" db="EMBL/GenBank/DDBJ databases">
        <title>A Two-component Flavoprotein Monooxygenase System MeaXY Responsible for para-Hydroxylation of 2-Methyl-6-ethylaniline and 2,6-Diethylaniline in Sphingobium baderi DE-13.</title>
        <authorList>
            <person name="Cheng M."/>
            <person name="Meng Q."/>
            <person name="Yang Y."/>
            <person name="Chu C."/>
            <person name="Yan X."/>
            <person name="He J."/>
            <person name="Li S."/>
        </authorList>
    </citation>
    <scope>NUCLEOTIDE SEQUENCE [LARGE SCALE GENOMIC DNA]</scope>
    <source>
        <strain evidence="2 3">DE-13</strain>
    </source>
</reference>
<proteinExistence type="predicted"/>
<dbReference type="GO" id="GO:0016787">
    <property type="term" value="F:hydrolase activity"/>
    <property type="evidence" value="ECO:0007669"/>
    <property type="project" value="UniProtKB-KW"/>
</dbReference>